<keyword evidence="6" id="KW-1185">Reference proteome</keyword>
<dbReference type="Gene3D" id="3.50.50.60">
    <property type="entry name" value="FAD/NAD(P)-binding domain"/>
    <property type="match status" value="2"/>
</dbReference>
<dbReference type="SUPFAM" id="SSF51971">
    <property type="entry name" value="Nucleotide-binding domain"/>
    <property type="match status" value="1"/>
</dbReference>
<accession>A0ABX1TXA3</accession>
<dbReference type="InterPro" id="IPR009051">
    <property type="entry name" value="Helical_ferredxn"/>
</dbReference>
<dbReference type="EMBL" id="SPMY01000018">
    <property type="protein sequence ID" value="NMQ27487.1"/>
    <property type="molecule type" value="Genomic_DNA"/>
</dbReference>
<proteinExistence type="predicted"/>
<evidence type="ECO:0000313" key="5">
    <source>
        <dbReference type="EMBL" id="NMQ27487.1"/>
    </source>
</evidence>
<dbReference type="InterPro" id="IPR028261">
    <property type="entry name" value="DPD_II"/>
</dbReference>
<dbReference type="InterPro" id="IPR023753">
    <property type="entry name" value="FAD/NAD-binding_dom"/>
</dbReference>
<evidence type="ECO:0000256" key="2">
    <source>
        <dbReference type="ARBA" id="ARBA00023004"/>
    </source>
</evidence>
<dbReference type="PROSITE" id="PS51379">
    <property type="entry name" value="4FE4S_FER_2"/>
    <property type="match status" value="2"/>
</dbReference>
<dbReference type="Pfam" id="PF00037">
    <property type="entry name" value="Fer4"/>
    <property type="match status" value="1"/>
</dbReference>
<dbReference type="RefSeq" id="WP_169065940.1">
    <property type="nucleotide sequence ID" value="NZ_SPMY01000018.1"/>
</dbReference>
<dbReference type="InterPro" id="IPR017900">
    <property type="entry name" value="4Fe4S_Fe_S_CS"/>
</dbReference>
<dbReference type="Gene3D" id="3.30.70.20">
    <property type="match status" value="1"/>
</dbReference>
<reference evidence="5 6" key="1">
    <citation type="submission" date="2019-03" db="EMBL/GenBank/DDBJ databases">
        <title>Metabolic reconstructions from genomes of highly enriched 'Candidatus Accumulibacter' and 'Candidatus Competibacter' bioreactor populations.</title>
        <authorList>
            <person name="Annavajhala M.K."/>
            <person name="Welles L."/>
            <person name="Abbas B."/>
            <person name="Sorokin D."/>
            <person name="Park H."/>
            <person name="Van Loosdrecht M."/>
            <person name="Chandran K."/>
        </authorList>
    </citation>
    <scope>NUCLEOTIDE SEQUENCE [LARGE SCALE GENOMIC DNA]</scope>
    <source>
        <strain evidence="5 6">SBR_S</strain>
    </source>
</reference>
<dbReference type="PRINTS" id="PR00368">
    <property type="entry name" value="FADPNR"/>
</dbReference>
<dbReference type="PROSITE" id="PS00198">
    <property type="entry name" value="4FE4S_FER_1"/>
    <property type="match status" value="1"/>
</dbReference>
<gene>
    <name evidence="5" type="ORF">E4Q23_06795</name>
</gene>
<keyword evidence="1" id="KW-0479">Metal-binding</keyword>
<dbReference type="Proteomes" id="UP000749010">
    <property type="component" value="Unassembled WGS sequence"/>
</dbReference>
<dbReference type="Pfam" id="PF07992">
    <property type="entry name" value="Pyr_redox_2"/>
    <property type="match status" value="1"/>
</dbReference>
<evidence type="ECO:0000259" key="4">
    <source>
        <dbReference type="PROSITE" id="PS51379"/>
    </source>
</evidence>
<keyword evidence="2" id="KW-0408">Iron</keyword>
<evidence type="ECO:0000313" key="6">
    <source>
        <dbReference type="Proteomes" id="UP000749010"/>
    </source>
</evidence>
<name>A0ABX1TXA3_9PROT</name>
<feature type="domain" description="4Fe-4S ferredoxin-type" evidence="4">
    <location>
        <begin position="478"/>
        <end position="508"/>
    </location>
</feature>
<dbReference type="InterPro" id="IPR017896">
    <property type="entry name" value="4Fe4S_Fe-S-bd"/>
</dbReference>
<organism evidence="5 6">
    <name type="scientific">Candidatus Accumulibacter phosphatis</name>
    <dbReference type="NCBI Taxonomy" id="327160"/>
    <lineage>
        <taxon>Bacteria</taxon>
        <taxon>Pseudomonadati</taxon>
        <taxon>Pseudomonadota</taxon>
        <taxon>Betaproteobacteria</taxon>
        <taxon>Candidatus Accumulibacter</taxon>
    </lineage>
</organism>
<dbReference type="InterPro" id="IPR036188">
    <property type="entry name" value="FAD/NAD-bd_sf"/>
</dbReference>
<dbReference type="PANTHER" id="PTHR42783">
    <property type="entry name" value="GLUTAMATE SYNTHASE [NADPH] SMALL CHAIN"/>
    <property type="match status" value="1"/>
</dbReference>
<protein>
    <submittedName>
        <fullName evidence="5">FAD-dependent oxidoreductase</fullName>
    </submittedName>
</protein>
<sequence>MEKPFAITLDPGSSLANHTGSWRTSRPVYIDRLPPCNKQCPAGEDIQGWLFHAESGDYESAWRHLTKDNPFPAIMGRVCYHSCEGACNRGQIDEPVGINSVERFLGDEALKLGWKLTPPSSESGKNVLVVGAGPSGMSAAYHLRRLGHSVTVYEAGPLLGGMMRFGIPKYRLPRDILEAEMQRVVELGVKVNLNTKVDNILNTMADGKFDAAFLAVGAHIGKRARIPAGDAAKIVDAISLLRSMEGEEKPMLGRRVVVYGGGNTAIDVARTAKRMGAEPLIVYRRTRAAMPAHDFEMEEALQEGIMVKWLSTITQADESSLTIEKMALDETGFPQPTGEFETIEADSLVLALGQDVDLGLLEGVPGLEVSDGVVKVAANMMTGHPGIFAGGDMVPAERNVTVGIGHGKQAARHIDAWLRGEEHVPAVQHEVANFEKLNTWYYADAPKTVRPMLDIIRRQSTFDEVQGGLDENTALFEARRCLSCGNCFECDNCYGVCPDNAVIKLGPGKRFQFNYDYCKGCGMCVAECPCGAIKMEAEEI</sequence>
<dbReference type="Gene3D" id="1.10.1060.10">
    <property type="entry name" value="Alpha-helical ferredoxin"/>
    <property type="match status" value="1"/>
</dbReference>
<comment type="caution">
    <text evidence="5">The sequence shown here is derived from an EMBL/GenBank/DDBJ whole genome shotgun (WGS) entry which is preliminary data.</text>
</comment>
<dbReference type="Pfam" id="PF14691">
    <property type="entry name" value="Fer4_20"/>
    <property type="match status" value="1"/>
</dbReference>
<dbReference type="PRINTS" id="PR00469">
    <property type="entry name" value="PNDRDTASEII"/>
</dbReference>
<dbReference type="NCBIfam" id="NF009410">
    <property type="entry name" value="PRK12771.1"/>
    <property type="match status" value="1"/>
</dbReference>
<evidence type="ECO:0000256" key="1">
    <source>
        <dbReference type="ARBA" id="ARBA00022723"/>
    </source>
</evidence>
<dbReference type="SUPFAM" id="SSF46548">
    <property type="entry name" value="alpha-helical ferredoxin"/>
    <property type="match status" value="2"/>
</dbReference>
<dbReference type="PANTHER" id="PTHR42783:SF3">
    <property type="entry name" value="GLUTAMATE SYNTHASE [NADPH] SMALL CHAIN-RELATED"/>
    <property type="match status" value="1"/>
</dbReference>
<evidence type="ECO:0000256" key="3">
    <source>
        <dbReference type="ARBA" id="ARBA00023014"/>
    </source>
</evidence>
<keyword evidence="3" id="KW-0411">Iron-sulfur</keyword>
<feature type="domain" description="4Fe-4S ferredoxin-type" evidence="4">
    <location>
        <begin position="509"/>
        <end position="538"/>
    </location>
</feature>